<dbReference type="SUPFAM" id="SSF51182">
    <property type="entry name" value="RmlC-like cupins"/>
    <property type="match status" value="1"/>
</dbReference>
<dbReference type="eggNOG" id="COG3194">
    <property type="taxonomic scope" value="Bacteria"/>
</dbReference>
<dbReference type="PANTHER" id="PTHR35721:SF1">
    <property type="entry name" value="UREIDOGLYCOLATE HYDROLASE"/>
    <property type="match status" value="1"/>
</dbReference>
<protein>
    <recommendedName>
        <fullName evidence="7">Ureidoglycolate hydrolase</fullName>
    </recommendedName>
</protein>
<dbReference type="Proteomes" id="UP000010384">
    <property type="component" value="Chromosome"/>
</dbReference>
<gene>
    <name evidence="5" type="ORF">Chro_0544</name>
</gene>
<sequence>MVFYNTLKWFIYSLLPTPYSLLPVIINKPQQHKEMTTANTVQQLQAEWVTQEKFQRYGQLILPSHDGKAYDSNDAQLNLQDGIPRFYIMRLQRRGRKFHTITRHVKCTQCLGSLAGKDWLIAVAPPNNDVNTPALEEIKAFRIPGNCFIKLAIGTWHAGPYFEHEMVDFYNLELSDTNVVDHFTHNFLQSDRLEFEII</sequence>
<reference evidence="5 6" key="1">
    <citation type="submission" date="2012-06" db="EMBL/GenBank/DDBJ databases">
        <title>Finished chromosome of genome of Chroococcidiopsis thermalis PCC 7203.</title>
        <authorList>
            <consortium name="US DOE Joint Genome Institute"/>
            <person name="Gugger M."/>
            <person name="Coursin T."/>
            <person name="Rippka R."/>
            <person name="Tandeau De Marsac N."/>
            <person name="Huntemann M."/>
            <person name="Wei C.-L."/>
            <person name="Han J."/>
            <person name="Detter J.C."/>
            <person name="Han C."/>
            <person name="Tapia R."/>
            <person name="Davenport K."/>
            <person name="Daligault H."/>
            <person name="Erkkila T."/>
            <person name="Gu W."/>
            <person name="Munk A.C.C."/>
            <person name="Teshima H."/>
            <person name="Xu Y."/>
            <person name="Chain P."/>
            <person name="Chen A."/>
            <person name="Krypides N."/>
            <person name="Mavromatis K."/>
            <person name="Markowitz V."/>
            <person name="Szeto E."/>
            <person name="Ivanova N."/>
            <person name="Mikhailova N."/>
            <person name="Ovchinnikova G."/>
            <person name="Pagani I."/>
            <person name="Pati A."/>
            <person name="Goodwin L."/>
            <person name="Peters L."/>
            <person name="Pitluck S."/>
            <person name="Woyke T."/>
            <person name="Kerfeld C."/>
        </authorList>
    </citation>
    <scope>NUCLEOTIDE SEQUENCE [LARGE SCALE GENOMIC DNA]</scope>
    <source>
        <strain evidence="5 6">PCC 7203</strain>
    </source>
</reference>
<dbReference type="KEGG" id="cthe:Chro_0544"/>
<accession>K9TU51</accession>
<dbReference type="Gene3D" id="2.60.120.480">
    <property type="entry name" value="Ureidoglycolate hydrolase"/>
    <property type="match status" value="1"/>
</dbReference>
<dbReference type="EMBL" id="CP003597">
    <property type="protein sequence ID" value="AFY86090.1"/>
    <property type="molecule type" value="Genomic_DNA"/>
</dbReference>
<evidence type="ECO:0000256" key="4">
    <source>
        <dbReference type="ARBA" id="ARBA00047684"/>
    </source>
</evidence>
<dbReference type="InterPro" id="IPR007247">
    <property type="entry name" value="Ureidogly_lyase"/>
</dbReference>
<evidence type="ECO:0000256" key="1">
    <source>
        <dbReference type="ARBA" id="ARBA00011738"/>
    </source>
</evidence>
<keyword evidence="2" id="KW-0659">Purine metabolism</keyword>
<organism evidence="5 6">
    <name type="scientific">Chroococcidiopsis thermalis (strain PCC 7203)</name>
    <dbReference type="NCBI Taxonomy" id="251229"/>
    <lineage>
        <taxon>Bacteria</taxon>
        <taxon>Bacillati</taxon>
        <taxon>Cyanobacteriota</taxon>
        <taxon>Cyanophyceae</taxon>
        <taxon>Chroococcidiopsidales</taxon>
        <taxon>Chroococcidiopsidaceae</taxon>
        <taxon>Chroococcidiopsis</taxon>
    </lineage>
</organism>
<dbReference type="InterPro" id="IPR024060">
    <property type="entry name" value="Ureidoglycolate_lyase_dom_sf"/>
</dbReference>
<dbReference type="GO" id="GO:0004848">
    <property type="term" value="F:ureidoglycolate hydrolase activity"/>
    <property type="evidence" value="ECO:0007669"/>
    <property type="project" value="InterPro"/>
</dbReference>
<dbReference type="InterPro" id="IPR011051">
    <property type="entry name" value="RmlC_Cupin_sf"/>
</dbReference>
<dbReference type="STRING" id="251229.Chro_0544"/>
<dbReference type="AlphaFoldDB" id="K9TU51"/>
<name>K9TU51_CHRTP</name>
<dbReference type="GO" id="GO:0000256">
    <property type="term" value="P:allantoin catabolic process"/>
    <property type="evidence" value="ECO:0007669"/>
    <property type="project" value="InterPro"/>
</dbReference>
<dbReference type="HOGENOM" id="CLU_070445_1_0_3"/>
<evidence type="ECO:0008006" key="7">
    <source>
        <dbReference type="Google" id="ProtNLM"/>
    </source>
</evidence>
<dbReference type="Pfam" id="PF04115">
    <property type="entry name" value="Ureidogly_lyase"/>
    <property type="match status" value="1"/>
</dbReference>
<keyword evidence="3" id="KW-0456">Lyase</keyword>
<dbReference type="GO" id="GO:0050385">
    <property type="term" value="F:ureidoglycolate lyase activity"/>
    <property type="evidence" value="ECO:0007669"/>
    <property type="project" value="UniProtKB-EC"/>
</dbReference>
<evidence type="ECO:0000256" key="3">
    <source>
        <dbReference type="ARBA" id="ARBA00023239"/>
    </source>
</evidence>
<evidence type="ECO:0000313" key="5">
    <source>
        <dbReference type="EMBL" id="AFY86090.1"/>
    </source>
</evidence>
<evidence type="ECO:0000313" key="6">
    <source>
        <dbReference type="Proteomes" id="UP000010384"/>
    </source>
</evidence>
<dbReference type="InParanoid" id="K9TU51"/>
<comment type="catalytic activity">
    <reaction evidence="4">
        <text>(S)-ureidoglycolate = urea + glyoxylate</text>
        <dbReference type="Rhea" id="RHEA:11304"/>
        <dbReference type="ChEBI" id="CHEBI:16199"/>
        <dbReference type="ChEBI" id="CHEBI:36655"/>
        <dbReference type="ChEBI" id="CHEBI:57296"/>
        <dbReference type="EC" id="4.3.2.3"/>
    </reaction>
</comment>
<evidence type="ECO:0000256" key="2">
    <source>
        <dbReference type="ARBA" id="ARBA00022631"/>
    </source>
</evidence>
<proteinExistence type="predicted"/>
<dbReference type="PATRIC" id="fig|251229.3.peg.645"/>
<dbReference type="GO" id="GO:0006144">
    <property type="term" value="P:purine nucleobase metabolic process"/>
    <property type="evidence" value="ECO:0007669"/>
    <property type="project" value="UniProtKB-KW"/>
</dbReference>
<comment type="subunit">
    <text evidence="1">Homodimer.</text>
</comment>
<keyword evidence="6" id="KW-1185">Reference proteome</keyword>
<dbReference type="PANTHER" id="PTHR35721">
    <property type="entry name" value="UREIDOGLYCOLATE HYDROLASE"/>
    <property type="match status" value="1"/>
</dbReference>